<organism evidence="2 3">
    <name type="scientific">Tanacetum coccineum</name>
    <dbReference type="NCBI Taxonomy" id="301880"/>
    <lineage>
        <taxon>Eukaryota</taxon>
        <taxon>Viridiplantae</taxon>
        <taxon>Streptophyta</taxon>
        <taxon>Embryophyta</taxon>
        <taxon>Tracheophyta</taxon>
        <taxon>Spermatophyta</taxon>
        <taxon>Magnoliopsida</taxon>
        <taxon>eudicotyledons</taxon>
        <taxon>Gunneridae</taxon>
        <taxon>Pentapetalae</taxon>
        <taxon>asterids</taxon>
        <taxon>campanulids</taxon>
        <taxon>Asterales</taxon>
        <taxon>Asteraceae</taxon>
        <taxon>Asteroideae</taxon>
        <taxon>Anthemideae</taxon>
        <taxon>Anthemidinae</taxon>
        <taxon>Tanacetum</taxon>
    </lineage>
</organism>
<feature type="compositionally biased region" description="Basic residues" evidence="1">
    <location>
        <begin position="608"/>
        <end position="617"/>
    </location>
</feature>
<proteinExistence type="predicted"/>
<accession>A0ABQ5B2L8</accession>
<feature type="region of interest" description="Disordered" evidence="1">
    <location>
        <begin position="295"/>
        <end position="347"/>
    </location>
</feature>
<feature type="region of interest" description="Disordered" evidence="1">
    <location>
        <begin position="232"/>
        <end position="251"/>
    </location>
</feature>
<feature type="region of interest" description="Disordered" evidence="1">
    <location>
        <begin position="399"/>
        <end position="449"/>
    </location>
</feature>
<protein>
    <recommendedName>
        <fullName evidence="4">Xylulose kinase-1</fullName>
    </recommendedName>
</protein>
<evidence type="ECO:0000313" key="3">
    <source>
        <dbReference type="Proteomes" id="UP001151760"/>
    </source>
</evidence>
<evidence type="ECO:0008006" key="4">
    <source>
        <dbReference type="Google" id="ProtNLM"/>
    </source>
</evidence>
<evidence type="ECO:0000256" key="1">
    <source>
        <dbReference type="SAM" id="MobiDB-lite"/>
    </source>
</evidence>
<evidence type="ECO:0000313" key="2">
    <source>
        <dbReference type="EMBL" id="GJT08846.1"/>
    </source>
</evidence>
<feature type="compositionally biased region" description="Basic and acidic residues" evidence="1">
    <location>
        <begin position="325"/>
        <end position="343"/>
    </location>
</feature>
<feature type="compositionally biased region" description="Acidic residues" evidence="1">
    <location>
        <begin position="315"/>
        <end position="324"/>
    </location>
</feature>
<reference evidence="2" key="2">
    <citation type="submission" date="2022-01" db="EMBL/GenBank/DDBJ databases">
        <authorList>
            <person name="Yamashiro T."/>
            <person name="Shiraishi A."/>
            <person name="Satake H."/>
            <person name="Nakayama K."/>
        </authorList>
    </citation>
    <scope>NUCLEOTIDE SEQUENCE</scope>
</reference>
<feature type="region of interest" description="Disordered" evidence="1">
    <location>
        <begin position="194"/>
        <end position="221"/>
    </location>
</feature>
<feature type="compositionally biased region" description="Basic and acidic residues" evidence="1">
    <location>
        <begin position="618"/>
        <end position="634"/>
    </location>
</feature>
<feature type="compositionally biased region" description="Polar residues" evidence="1">
    <location>
        <begin position="194"/>
        <end position="207"/>
    </location>
</feature>
<dbReference type="Proteomes" id="UP001151760">
    <property type="component" value="Unassembled WGS sequence"/>
</dbReference>
<feature type="compositionally biased region" description="Basic residues" evidence="1">
    <location>
        <begin position="295"/>
        <end position="310"/>
    </location>
</feature>
<feature type="compositionally biased region" description="Basic and acidic residues" evidence="1">
    <location>
        <begin position="576"/>
        <end position="592"/>
    </location>
</feature>
<name>A0ABQ5B2L8_9ASTR</name>
<gene>
    <name evidence="2" type="ORF">Tco_0843308</name>
</gene>
<sequence length="634" mass="71864">MADLAFVKQHNMVAYHEKTEENTDFHQILDFLTSSSINFALIVSPTIYASYIEQFWNTACLKTINLEKQIHANVDGKVVVVSESSVRRDLHLNDEDGTACLTTNEIFENLALMGYEPTFDKCESLIVGDEAINEEMLDSVERAATTATSLEAEQASGNIHKTQFMATLNEPFSLELGSGSGPWRQETIGGMQAQTRSEGVSNLSSDPPLSGGHTLGSGEDSMEHQIELTDNVPNTPHDSPLPGVNTPGSDEGRLKLEELMAMCTKLSKQVLDLEKEKDAQAVEILKLKKRVKKLERQRKSSISHPRRRIYRQVESSDDDLDEEDASKQGRKSDKTKPMFKDSDFDGLDDDMENVEGETVYAATSGVLYDRNIGILDDDMVTMADTLIAIRQTRTRPSYLPRPTSVVITDTEQEQRRLTTPPPSQPSDTRDKGKGIMVEPDPPVKIKRSDQGDLQLQADAELAQLLHQEELAQVERRQRERAAQEEASIAALYEEYDTIQASIDVDALFAARLQQEERESKIRSKPPTKTQLRNMMITYLKNMGKFNHNQLKGKSYEELQRLYEREQKWINDFVPMDSEKEEKKSVEPESEGKKGKRIKRVTDSALKQKSSKKQKMMQRHKELFQRVMEERSSRL</sequence>
<reference evidence="2" key="1">
    <citation type="journal article" date="2022" name="Int. J. Mol. Sci.">
        <title>Draft Genome of Tanacetum Coccineum: Genomic Comparison of Closely Related Tanacetum-Family Plants.</title>
        <authorList>
            <person name="Yamashiro T."/>
            <person name="Shiraishi A."/>
            <person name="Nakayama K."/>
            <person name="Satake H."/>
        </authorList>
    </citation>
    <scope>NUCLEOTIDE SEQUENCE</scope>
</reference>
<dbReference type="EMBL" id="BQNB010012862">
    <property type="protein sequence ID" value="GJT08846.1"/>
    <property type="molecule type" value="Genomic_DNA"/>
</dbReference>
<feature type="region of interest" description="Disordered" evidence="1">
    <location>
        <begin position="573"/>
        <end position="634"/>
    </location>
</feature>
<comment type="caution">
    <text evidence="2">The sequence shown here is derived from an EMBL/GenBank/DDBJ whole genome shotgun (WGS) entry which is preliminary data.</text>
</comment>
<keyword evidence="3" id="KW-1185">Reference proteome</keyword>